<comment type="caution">
    <text evidence="1">The sequence shown here is derived from an EMBL/GenBank/DDBJ whole genome shotgun (WGS) entry which is preliminary data.</text>
</comment>
<evidence type="ECO:0000313" key="2">
    <source>
        <dbReference type="Proteomes" id="UP001148629"/>
    </source>
</evidence>
<sequence>MEVNLTPMAMDDDESGAYVVSEGSRPRSKYTGAYKPEDSRNPLGLQIREAELRHLALFSMHSSAWSQSCHASRHEALGRKKDLINRFENSQLQGVSDDPESTARLTKMLSDIENWQDKTQRYLDEALRDDVDTLFRGWPEHNGVSKPLDYLEHVLVQVEPVIYRRFMAAMDKSIIGMFPSELGNEADLATAAEVLYSDLWRYCSKLNGVDVDKAAAEFIQNCYEPESSQTPRDIKALGDAYMLKLRDSFVNLKCQGAERSATINFLKTSRHERHLKLEYMR</sequence>
<dbReference type="Proteomes" id="UP001148629">
    <property type="component" value="Unassembled WGS sequence"/>
</dbReference>
<proteinExistence type="predicted"/>
<accession>A0ACC1S1N4</accession>
<organism evidence="1 2">
    <name type="scientific">Fusarium decemcellulare</name>
    <dbReference type="NCBI Taxonomy" id="57161"/>
    <lineage>
        <taxon>Eukaryota</taxon>
        <taxon>Fungi</taxon>
        <taxon>Dikarya</taxon>
        <taxon>Ascomycota</taxon>
        <taxon>Pezizomycotina</taxon>
        <taxon>Sordariomycetes</taxon>
        <taxon>Hypocreomycetidae</taxon>
        <taxon>Hypocreales</taxon>
        <taxon>Nectriaceae</taxon>
        <taxon>Fusarium</taxon>
        <taxon>Fusarium decemcellulare species complex</taxon>
    </lineage>
</organism>
<evidence type="ECO:0000313" key="1">
    <source>
        <dbReference type="EMBL" id="KAJ3530238.1"/>
    </source>
</evidence>
<reference evidence="1" key="1">
    <citation type="submission" date="2022-08" db="EMBL/GenBank/DDBJ databases">
        <title>Genome Sequence of Fusarium decemcellulare.</title>
        <authorList>
            <person name="Buettner E."/>
        </authorList>
    </citation>
    <scope>NUCLEOTIDE SEQUENCE</scope>
    <source>
        <strain evidence="1">Babe19</strain>
    </source>
</reference>
<name>A0ACC1S1N4_9HYPO</name>
<dbReference type="EMBL" id="JANRMS010001194">
    <property type="protein sequence ID" value="KAJ3530238.1"/>
    <property type="molecule type" value="Genomic_DNA"/>
</dbReference>
<gene>
    <name evidence="1" type="ORF">NM208_g9415</name>
</gene>
<protein>
    <submittedName>
        <fullName evidence="1">Uncharacterized protein</fullName>
    </submittedName>
</protein>
<keyword evidence="2" id="KW-1185">Reference proteome</keyword>